<feature type="region of interest" description="Disordered" evidence="1">
    <location>
        <begin position="218"/>
        <end position="245"/>
    </location>
</feature>
<keyword evidence="4" id="KW-1185">Reference proteome</keyword>
<evidence type="ECO:0000256" key="1">
    <source>
        <dbReference type="SAM" id="MobiDB-lite"/>
    </source>
</evidence>
<proteinExistence type="predicted"/>
<keyword evidence="2" id="KW-0472">Membrane</keyword>
<dbReference type="AlphaFoldDB" id="A0A9P4GDD8"/>
<sequence>MSRLQATSHNFLANRACSKLSEDLILALRNELHALKIASACESLRNDIRARDSKLDRDIAALHKHNYILQEENRELHDMLETLVSSANMTQPVPLNINDTKALPPILRVGDSNLTYSLVSTEGSLANFLAARHLTNANHNSTRRSLSDTNAVAAGLATKLKPPEDDWREPTLFYTMLTVVVLYILLLLCVFFKNTADAQLRQQPRKASRNASLEFWKKHREEEREKKARQEMREEREKMALAEQRKAGVEGIRGFMSS</sequence>
<evidence type="ECO:0000313" key="3">
    <source>
        <dbReference type="EMBL" id="KAF1843868.1"/>
    </source>
</evidence>
<reference evidence="3" key="1">
    <citation type="submission" date="2020-01" db="EMBL/GenBank/DDBJ databases">
        <authorList>
            <consortium name="DOE Joint Genome Institute"/>
            <person name="Haridas S."/>
            <person name="Albert R."/>
            <person name="Binder M."/>
            <person name="Bloem J."/>
            <person name="Labutti K."/>
            <person name="Salamov A."/>
            <person name="Andreopoulos B."/>
            <person name="Baker S.E."/>
            <person name="Barry K."/>
            <person name="Bills G."/>
            <person name="Bluhm B.H."/>
            <person name="Cannon C."/>
            <person name="Castanera R."/>
            <person name="Culley D.E."/>
            <person name="Daum C."/>
            <person name="Ezra D."/>
            <person name="Gonzalez J.B."/>
            <person name="Henrissat B."/>
            <person name="Kuo A."/>
            <person name="Liang C."/>
            <person name="Lipzen A."/>
            <person name="Lutzoni F."/>
            <person name="Magnuson J."/>
            <person name="Mondo S."/>
            <person name="Nolan M."/>
            <person name="Ohm R."/>
            <person name="Pangilinan J."/>
            <person name="Park H.-J."/>
            <person name="Ramirez L."/>
            <person name="Alfaro M."/>
            <person name="Sun H."/>
            <person name="Tritt A."/>
            <person name="Yoshinaga Y."/>
            <person name="Zwiers L.-H."/>
            <person name="Turgeon B.G."/>
            <person name="Goodwin S.B."/>
            <person name="Spatafora J.W."/>
            <person name="Crous P.W."/>
            <person name="Grigoriev I.V."/>
        </authorList>
    </citation>
    <scope>NUCLEOTIDE SEQUENCE</scope>
    <source>
        <strain evidence="3">CBS 394.84</strain>
    </source>
</reference>
<protein>
    <submittedName>
        <fullName evidence="3">Uncharacterized protein</fullName>
    </submittedName>
</protein>
<keyword evidence="2" id="KW-1133">Transmembrane helix</keyword>
<dbReference type="EMBL" id="ML976617">
    <property type="protein sequence ID" value="KAF1843868.1"/>
    <property type="molecule type" value="Genomic_DNA"/>
</dbReference>
<feature type="transmembrane region" description="Helical" evidence="2">
    <location>
        <begin position="172"/>
        <end position="192"/>
    </location>
</feature>
<keyword evidence="2" id="KW-0812">Transmembrane</keyword>
<dbReference type="OrthoDB" id="10577140at2759"/>
<organism evidence="3 4">
    <name type="scientific">Cucurbitaria berberidis CBS 394.84</name>
    <dbReference type="NCBI Taxonomy" id="1168544"/>
    <lineage>
        <taxon>Eukaryota</taxon>
        <taxon>Fungi</taxon>
        <taxon>Dikarya</taxon>
        <taxon>Ascomycota</taxon>
        <taxon>Pezizomycotina</taxon>
        <taxon>Dothideomycetes</taxon>
        <taxon>Pleosporomycetidae</taxon>
        <taxon>Pleosporales</taxon>
        <taxon>Pleosporineae</taxon>
        <taxon>Cucurbitariaceae</taxon>
        <taxon>Cucurbitaria</taxon>
    </lineage>
</organism>
<gene>
    <name evidence="3" type="ORF">K460DRAFT_152847</name>
</gene>
<evidence type="ECO:0000256" key="2">
    <source>
        <dbReference type="SAM" id="Phobius"/>
    </source>
</evidence>
<dbReference type="GeneID" id="63844077"/>
<dbReference type="RefSeq" id="XP_040786431.1">
    <property type="nucleotide sequence ID" value="XM_040926825.1"/>
</dbReference>
<accession>A0A9P4GDD8</accession>
<dbReference type="Proteomes" id="UP000800039">
    <property type="component" value="Unassembled WGS sequence"/>
</dbReference>
<comment type="caution">
    <text evidence="3">The sequence shown here is derived from an EMBL/GenBank/DDBJ whole genome shotgun (WGS) entry which is preliminary data.</text>
</comment>
<name>A0A9P4GDD8_9PLEO</name>
<evidence type="ECO:0000313" key="4">
    <source>
        <dbReference type="Proteomes" id="UP000800039"/>
    </source>
</evidence>